<feature type="non-terminal residue" evidence="3">
    <location>
        <position position="88"/>
    </location>
</feature>
<comment type="caution">
    <text evidence="3">The sequence shown here is derived from an EMBL/GenBank/DDBJ whole genome shotgun (WGS) entry which is preliminary data.</text>
</comment>
<dbReference type="GO" id="GO:0008017">
    <property type="term" value="F:microtubule binding"/>
    <property type="evidence" value="ECO:0007669"/>
    <property type="project" value="InterPro"/>
</dbReference>
<dbReference type="InterPro" id="IPR011989">
    <property type="entry name" value="ARM-like"/>
</dbReference>
<organism evidence="3 4">
    <name type="scientific">Trifolium medium</name>
    <dbReference type="NCBI Taxonomy" id="97028"/>
    <lineage>
        <taxon>Eukaryota</taxon>
        <taxon>Viridiplantae</taxon>
        <taxon>Streptophyta</taxon>
        <taxon>Embryophyta</taxon>
        <taxon>Tracheophyta</taxon>
        <taxon>Spermatophyta</taxon>
        <taxon>Magnoliopsida</taxon>
        <taxon>eudicotyledons</taxon>
        <taxon>Gunneridae</taxon>
        <taxon>Pentapetalae</taxon>
        <taxon>rosids</taxon>
        <taxon>fabids</taxon>
        <taxon>Fabales</taxon>
        <taxon>Fabaceae</taxon>
        <taxon>Papilionoideae</taxon>
        <taxon>50 kb inversion clade</taxon>
        <taxon>NPAAA clade</taxon>
        <taxon>Hologalegina</taxon>
        <taxon>IRL clade</taxon>
        <taxon>Trifolieae</taxon>
        <taxon>Trifolium</taxon>
    </lineage>
</organism>
<dbReference type="PANTHER" id="PTHR46369:SF1">
    <property type="entry name" value="PROTEIN CELLULOSE SYNTHASE INTERACTIVE 3"/>
    <property type="match status" value="1"/>
</dbReference>
<reference evidence="3 4" key="1">
    <citation type="journal article" date="2018" name="Front. Plant Sci.">
        <title>Red Clover (Trifolium pratense) and Zigzag Clover (T. medium) - A Picture of Genomic Similarities and Differences.</title>
        <authorList>
            <person name="Dluhosova J."/>
            <person name="Istvanek J."/>
            <person name="Nedelnik J."/>
            <person name="Repkova J."/>
        </authorList>
    </citation>
    <scope>NUCLEOTIDE SEQUENCE [LARGE SCALE GENOMIC DNA]</scope>
    <source>
        <strain evidence="4">cv. 10/8</strain>
        <tissue evidence="3">Leaf</tissue>
    </source>
</reference>
<dbReference type="InterPro" id="IPR016024">
    <property type="entry name" value="ARM-type_fold"/>
</dbReference>
<evidence type="ECO:0000313" key="3">
    <source>
        <dbReference type="EMBL" id="MCI47550.1"/>
    </source>
</evidence>
<proteinExistence type="predicted"/>
<dbReference type="PANTHER" id="PTHR46369">
    <property type="entry name" value="PROTEIN CELLULOSE SYNTHASE INTERACTIVE 1"/>
    <property type="match status" value="1"/>
</dbReference>
<feature type="repeat" description="ARM" evidence="2">
    <location>
        <begin position="74"/>
        <end position="88"/>
    </location>
</feature>
<evidence type="ECO:0000256" key="1">
    <source>
        <dbReference type="ARBA" id="ARBA00022737"/>
    </source>
</evidence>
<dbReference type="Proteomes" id="UP000265520">
    <property type="component" value="Unassembled WGS sequence"/>
</dbReference>
<dbReference type="InterPro" id="IPR044297">
    <property type="entry name" value="CSI1/2/3"/>
</dbReference>
<dbReference type="InterPro" id="IPR000225">
    <property type="entry name" value="Armadillo"/>
</dbReference>
<keyword evidence="4" id="KW-1185">Reference proteome</keyword>
<accession>A0A392SHZ0</accession>
<dbReference type="GO" id="GO:0010330">
    <property type="term" value="C:cellulose synthase complex"/>
    <property type="evidence" value="ECO:0007669"/>
    <property type="project" value="InterPro"/>
</dbReference>
<evidence type="ECO:0000313" key="4">
    <source>
        <dbReference type="Proteomes" id="UP000265520"/>
    </source>
</evidence>
<keyword evidence="1" id="KW-0677">Repeat</keyword>
<evidence type="ECO:0000256" key="2">
    <source>
        <dbReference type="PROSITE-ProRule" id="PRU00259"/>
    </source>
</evidence>
<dbReference type="GO" id="GO:2001006">
    <property type="term" value="P:regulation of cellulose biosynthetic process"/>
    <property type="evidence" value="ECO:0007669"/>
    <property type="project" value="InterPro"/>
</dbReference>
<dbReference type="PROSITE" id="PS50176">
    <property type="entry name" value="ARM_REPEAT"/>
    <property type="match status" value="1"/>
</dbReference>
<protein>
    <submittedName>
        <fullName evidence="3">Armadillo/beta-catenin-like repeat protein</fullName>
    </submittedName>
</protein>
<dbReference type="AlphaFoldDB" id="A0A392SHZ0"/>
<dbReference type="EMBL" id="LXQA010373820">
    <property type="protein sequence ID" value="MCI47550.1"/>
    <property type="molecule type" value="Genomic_DNA"/>
</dbReference>
<dbReference type="SUPFAM" id="SSF48371">
    <property type="entry name" value="ARM repeat"/>
    <property type="match status" value="1"/>
</dbReference>
<name>A0A392SHZ0_9FABA</name>
<dbReference type="GO" id="GO:0051211">
    <property type="term" value="P:anisotropic cell growth"/>
    <property type="evidence" value="ECO:0007669"/>
    <property type="project" value="InterPro"/>
</dbReference>
<sequence length="88" mass="9630">MAAPDVQEYLILSLTSLCCERIGIWEAIKKREGIQLLISLVGLSSEQHQEYSVQLLAILTHQVDDSKWAITAAGGIPPLVQLLETGSQ</sequence>
<dbReference type="Gene3D" id="1.25.10.10">
    <property type="entry name" value="Leucine-rich Repeat Variant"/>
    <property type="match status" value="1"/>
</dbReference>